<accession>A0A9P5MVH9</accession>
<dbReference type="Proteomes" id="UP000759537">
    <property type="component" value="Unassembled WGS sequence"/>
</dbReference>
<dbReference type="EMBL" id="WHVB01000009">
    <property type="protein sequence ID" value="KAF8479783.1"/>
    <property type="molecule type" value="Genomic_DNA"/>
</dbReference>
<name>A0A9P5MVH9_9AGAM</name>
<protein>
    <submittedName>
        <fullName evidence="1">Uncharacterized protein</fullName>
    </submittedName>
</protein>
<dbReference type="AlphaFoldDB" id="A0A9P5MVH9"/>
<evidence type="ECO:0000313" key="2">
    <source>
        <dbReference type="Proteomes" id="UP000759537"/>
    </source>
</evidence>
<proteinExistence type="predicted"/>
<reference evidence="1" key="2">
    <citation type="journal article" date="2020" name="Nat. Commun.">
        <title>Large-scale genome sequencing of mycorrhizal fungi provides insights into the early evolution of symbiotic traits.</title>
        <authorList>
            <person name="Miyauchi S."/>
            <person name="Kiss E."/>
            <person name="Kuo A."/>
            <person name="Drula E."/>
            <person name="Kohler A."/>
            <person name="Sanchez-Garcia M."/>
            <person name="Morin E."/>
            <person name="Andreopoulos B."/>
            <person name="Barry K.W."/>
            <person name="Bonito G."/>
            <person name="Buee M."/>
            <person name="Carver A."/>
            <person name="Chen C."/>
            <person name="Cichocki N."/>
            <person name="Clum A."/>
            <person name="Culley D."/>
            <person name="Crous P.W."/>
            <person name="Fauchery L."/>
            <person name="Girlanda M."/>
            <person name="Hayes R.D."/>
            <person name="Keri Z."/>
            <person name="LaButti K."/>
            <person name="Lipzen A."/>
            <person name="Lombard V."/>
            <person name="Magnuson J."/>
            <person name="Maillard F."/>
            <person name="Murat C."/>
            <person name="Nolan M."/>
            <person name="Ohm R.A."/>
            <person name="Pangilinan J."/>
            <person name="Pereira M.F."/>
            <person name="Perotto S."/>
            <person name="Peter M."/>
            <person name="Pfister S."/>
            <person name="Riley R."/>
            <person name="Sitrit Y."/>
            <person name="Stielow J.B."/>
            <person name="Szollosi G."/>
            <person name="Zifcakova L."/>
            <person name="Stursova M."/>
            <person name="Spatafora J.W."/>
            <person name="Tedersoo L."/>
            <person name="Vaario L.M."/>
            <person name="Yamada A."/>
            <person name="Yan M."/>
            <person name="Wang P."/>
            <person name="Xu J."/>
            <person name="Bruns T."/>
            <person name="Baldrian P."/>
            <person name="Vilgalys R."/>
            <person name="Dunand C."/>
            <person name="Henrissat B."/>
            <person name="Grigoriev I.V."/>
            <person name="Hibbett D."/>
            <person name="Nagy L.G."/>
            <person name="Martin F.M."/>
        </authorList>
    </citation>
    <scope>NUCLEOTIDE SEQUENCE</scope>
    <source>
        <strain evidence="1">Prilba</strain>
    </source>
</reference>
<comment type="caution">
    <text evidence="1">The sequence shown here is derived from an EMBL/GenBank/DDBJ whole genome shotgun (WGS) entry which is preliminary data.</text>
</comment>
<evidence type="ECO:0000313" key="1">
    <source>
        <dbReference type="EMBL" id="KAF8479783.1"/>
    </source>
</evidence>
<reference evidence="1" key="1">
    <citation type="submission" date="2019-10" db="EMBL/GenBank/DDBJ databases">
        <authorList>
            <consortium name="DOE Joint Genome Institute"/>
            <person name="Kuo A."/>
            <person name="Miyauchi S."/>
            <person name="Kiss E."/>
            <person name="Drula E."/>
            <person name="Kohler A."/>
            <person name="Sanchez-Garcia M."/>
            <person name="Andreopoulos B."/>
            <person name="Barry K.W."/>
            <person name="Bonito G."/>
            <person name="Buee M."/>
            <person name="Carver A."/>
            <person name="Chen C."/>
            <person name="Cichocki N."/>
            <person name="Clum A."/>
            <person name="Culley D."/>
            <person name="Crous P.W."/>
            <person name="Fauchery L."/>
            <person name="Girlanda M."/>
            <person name="Hayes R."/>
            <person name="Keri Z."/>
            <person name="LaButti K."/>
            <person name="Lipzen A."/>
            <person name="Lombard V."/>
            <person name="Magnuson J."/>
            <person name="Maillard F."/>
            <person name="Morin E."/>
            <person name="Murat C."/>
            <person name="Nolan M."/>
            <person name="Ohm R."/>
            <person name="Pangilinan J."/>
            <person name="Pereira M."/>
            <person name="Perotto S."/>
            <person name="Peter M."/>
            <person name="Riley R."/>
            <person name="Sitrit Y."/>
            <person name="Stielow B."/>
            <person name="Szollosi G."/>
            <person name="Zifcakova L."/>
            <person name="Stursova M."/>
            <person name="Spatafora J.W."/>
            <person name="Tedersoo L."/>
            <person name="Vaario L.-M."/>
            <person name="Yamada A."/>
            <person name="Yan M."/>
            <person name="Wang P."/>
            <person name="Xu J."/>
            <person name="Bruns T."/>
            <person name="Baldrian P."/>
            <person name="Vilgalys R."/>
            <person name="Henrissat B."/>
            <person name="Grigoriev I.V."/>
            <person name="Hibbett D."/>
            <person name="Nagy L.G."/>
            <person name="Martin F.M."/>
        </authorList>
    </citation>
    <scope>NUCLEOTIDE SEQUENCE</scope>
    <source>
        <strain evidence="1">Prilba</strain>
    </source>
</reference>
<gene>
    <name evidence="1" type="ORF">DFH94DRAFT_745874</name>
</gene>
<organism evidence="1 2">
    <name type="scientific">Russula ochroleuca</name>
    <dbReference type="NCBI Taxonomy" id="152965"/>
    <lineage>
        <taxon>Eukaryota</taxon>
        <taxon>Fungi</taxon>
        <taxon>Dikarya</taxon>
        <taxon>Basidiomycota</taxon>
        <taxon>Agaricomycotina</taxon>
        <taxon>Agaricomycetes</taxon>
        <taxon>Russulales</taxon>
        <taxon>Russulaceae</taxon>
        <taxon>Russula</taxon>
    </lineage>
</organism>
<keyword evidence="2" id="KW-1185">Reference proteome</keyword>
<sequence>MEYPLSLRLSKSPLPNLGRLYHMLNYGYLGQTFGALVAKRHLCYNVLCYVEDQDDLVVNQELLRPDYSYPGLPRTFSVSHDLYSYLRCNSVAADSSRRIILDCEVAEYMRVVPQNLFAPYAGLPRSQSELQNASLVPPIFFILRDHSVGLRLDTARSAESYSPLLLYNDWRPMEGKASIKMRIEWYGYRPWQTQIQLRNRKKEPITLPRLVQLVASGVDRFLRQEHGPIIDYSYPEWRIGERPYVSPDRVVLVGVVAASSGSIMPIMRLAD</sequence>
<dbReference type="OrthoDB" id="3209478at2759"/>